<gene>
    <name evidence="2" type="ordered locus">MBIO_0244</name>
</gene>
<dbReference type="HOGENOM" id="CLU_911603_0_0_14"/>
<dbReference type="Proteomes" id="UP000006810">
    <property type="component" value="Chromosome"/>
</dbReference>
<feature type="transmembrane region" description="Helical" evidence="1">
    <location>
        <begin position="286"/>
        <end position="309"/>
    </location>
</feature>
<feature type="transmembrane region" description="Helical" evidence="1">
    <location>
        <begin position="180"/>
        <end position="202"/>
    </location>
</feature>
<sequence length="319" mass="37778">MYYIKVNVLKPRRFVGHKFNIFCIILSMDTMSKFYLKFNTEFANGRPEAFSAFHLTFLATFLILGIILCVALRNRKEWTVKLTIGLLFFIIVFMELLKQMLWAGKAVKNTAGEYKWKWDYHQNLYPVVICSLPLYFVPLYLFLRKKTKFKEIITDFLAYITIYGGAFIMIFWPGDVFHEVILISIHTMMYHGCMLAIGMILVVNNWAKYKKGMFIVNSFVIFTILWSLAVIGNEIVYQTAKNNLEWFPNYLPDFFLMSHRQEISFVKMFENILHINGSKNYYVATLLYLIFNFVLGYAIHGIFWFIGWITRVCENKYKK</sequence>
<keyword evidence="1" id="KW-0812">Transmembrane</keyword>
<evidence type="ECO:0000313" key="2">
    <source>
        <dbReference type="EMBL" id="BAH69509.1"/>
    </source>
</evidence>
<name>C4XED7_MYCFP</name>
<keyword evidence="1" id="KW-0472">Membrane</keyword>
<dbReference type="EMBL" id="AP009608">
    <property type="protein sequence ID" value="BAH69509.1"/>
    <property type="molecule type" value="Genomic_DNA"/>
</dbReference>
<dbReference type="eggNOG" id="ENOG5030M8W">
    <property type="taxonomic scope" value="Bacteria"/>
</dbReference>
<feature type="transmembrane region" description="Helical" evidence="1">
    <location>
        <begin position="155"/>
        <end position="174"/>
    </location>
</feature>
<feature type="transmembrane region" description="Helical" evidence="1">
    <location>
        <begin position="214"/>
        <end position="237"/>
    </location>
</feature>
<reference evidence="2 3" key="1">
    <citation type="journal article" date="2009" name="Curr. Microbiol.">
        <title>Molecular cloning and expression of a novel cholinephosphotransferase involved in glycoglycerophospholipid biosynthesis of Mycoplasma fermentans.</title>
        <authorList>
            <person name="Ishida N."/>
            <person name="Irikura D."/>
            <person name="Matsuda K."/>
            <person name="Sato S."/>
            <person name="Asano K."/>
        </authorList>
    </citation>
    <scope>NUCLEOTIDE SEQUENCE [LARGE SCALE GENOMIC DNA]</scope>
    <source>
        <strain evidence="3">ATCC 19989 / NBRC 14854 / NCTC 10117 / PG18</strain>
    </source>
</reference>
<evidence type="ECO:0000256" key="1">
    <source>
        <dbReference type="SAM" id="Phobius"/>
    </source>
</evidence>
<dbReference type="KEGG" id="mfp:MBIO_0244"/>
<proteinExistence type="predicted"/>
<accession>C4XED7</accession>
<feature type="transmembrane region" description="Helical" evidence="1">
    <location>
        <begin position="84"/>
        <end position="104"/>
    </location>
</feature>
<dbReference type="PATRIC" id="fig|496833.3.peg.667"/>
<keyword evidence="1" id="KW-1133">Transmembrane helix</keyword>
<evidence type="ECO:0000313" key="3">
    <source>
        <dbReference type="Proteomes" id="UP000006810"/>
    </source>
</evidence>
<feature type="transmembrane region" description="Helical" evidence="1">
    <location>
        <begin position="21"/>
        <end position="38"/>
    </location>
</feature>
<feature type="transmembrane region" description="Helical" evidence="1">
    <location>
        <begin position="50"/>
        <end position="72"/>
    </location>
</feature>
<organism evidence="2 3">
    <name type="scientific">Mycoplasmopsis fermentans (strain ATCC 19989 / NBRC 14854 / NCTC 10117 / PG18)</name>
    <name type="common">Mycoplasma fermentans</name>
    <dbReference type="NCBI Taxonomy" id="496833"/>
    <lineage>
        <taxon>Bacteria</taxon>
        <taxon>Bacillati</taxon>
        <taxon>Mycoplasmatota</taxon>
        <taxon>Mycoplasmoidales</taxon>
        <taxon>Metamycoplasmataceae</taxon>
        <taxon>Mycoplasmopsis</taxon>
    </lineage>
</organism>
<protein>
    <submittedName>
        <fullName evidence="2">Uncharacterized protein</fullName>
    </submittedName>
</protein>
<keyword evidence="3" id="KW-1185">Reference proteome</keyword>
<feature type="transmembrane region" description="Helical" evidence="1">
    <location>
        <begin position="124"/>
        <end position="143"/>
    </location>
</feature>
<dbReference type="AlphaFoldDB" id="C4XED7"/>